<evidence type="ECO:0000256" key="8">
    <source>
        <dbReference type="ARBA" id="ARBA00023125"/>
    </source>
</evidence>
<dbReference type="GO" id="GO:0008408">
    <property type="term" value="F:3'-5' exonuclease activity"/>
    <property type="evidence" value="ECO:0007669"/>
    <property type="project" value="InterPro"/>
</dbReference>
<dbReference type="InterPro" id="IPR022634">
    <property type="entry name" value="DNA_polIII_beta_N"/>
</dbReference>
<keyword evidence="3" id="KW-0963">Cytoplasm</keyword>
<dbReference type="Gene3D" id="3.10.150.10">
    <property type="entry name" value="DNA Polymerase III, subunit A, domain 2"/>
    <property type="match status" value="1"/>
</dbReference>
<evidence type="ECO:0000259" key="10">
    <source>
        <dbReference type="Pfam" id="PF02767"/>
    </source>
</evidence>
<dbReference type="PANTHER" id="PTHR30478:SF0">
    <property type="entry name" value="BETA SLIDING CLAMP"/>
    <property type="match status" value="1"/>
</dbReference>
<dbReference type="GO" id="GO:0006271">
    <property type="term" value="P:DNA strand elongation involved in DNA replication"/>
    <property type="evidence" value="ECO:0007669"/>
    <property type="project" value="TreeGrafter"/>
</dbReference>
<dbReference type="SMART" id="SM00480">
    <property type="entry name" value="POL3Bc"/>
    <property type="match status" value="1"/>
</dbReference>
<evidence type="ECO:0000259" key="9">
    <source>
        <dbReference type="Pfam" id="PF00712"/>
    </source>
</evidence>
<comment type="similarity">
    <text evidence="2">Belongs to the beta sliding clamp family.</text>
</comment>
<sequence>MKLDILQENLAKGLIIVGRTISTRAQLPILSNVLLATDQGRLRFSATNLETGINFWAGAKIIEKGEITVPAKTLAEFVTSLPAEKVSLETKENSLKISCGAYQADLVGLSSKEFPAIPSAKQKPSLTVSDLAAAVPQVAFAAAQDESRPVLAGVLVSFTDQGLQLVATDGYRLSVKKINGIKNSFKETKLPKNLIIPGWALTEVVRIIGGGEEVKPVGL</sequence>
<dbReference type="CDD" id="cd00140">
    <property type="entry name" value="beta_clamp"/>
    <property type="match status" value="1"/>
</dbReference>
<comment type="caution">
    <text evidence="11">The sequence shown here is derived from an EMBL/GenBank/DDBJ whole genome shotgun (WGS) entry which is preliminary data.</text>
</comment>
<dbReference type="GO" id="GO:0005737">
    <property type="term" value="C:cytoplasm"/>
    <property type="evidence" value="ECO:0007669"/>
    <property type="project" value="UniProtKB-SubCell"/>
</dbReference>
<dbReference type="GO" id="GO:0003677">
    <property type="term" value="F:DNA binding"/>
    <property type="evidence" value="ECO:0007669"/>
    <property type="project" value="UniProtKB-KW"/>
</dbReference>
<dbReference type="NCBIfam" id="TIGR00663">
    <property type="entry name" value="dnan"/>
    <property type="match status" value="1"/>
</dbReference>
<evidence type="ECO:0000256" key="7">
    <source>
        <dbReference type="ARBA" id="ARBA00022932"/>
    </source>
</evidence>
<dbReference type="Pfam" id="PF00712">
    <property type="entry name" value="DNA_pol3_beta"/>
    <property type="match status" value="1"/>
</dbReference>
<feature type="domain" description="DNA polymerase III beta sliding clamp N-terminal" evidence="9">
    <location>
        <begin position="1"/>
        <end position="118"/>
    </location>
</feature>
<accession>A0A2M8L7I2</accession>
<organism evidence="11 12">
    <name type="scientific">Candidatus Shapirobacteria bacterium CG10_big_fil_rev_8_21_14_0_10_48_15</name>
    <dbReference type="NCBI Taxonomy" id="1974484"/>
    <lineage>
        <taxon>Bacteria</taxon>
        <taxon>Candidatus Shapironibacteriota</taxon>
    </lineage>
</organism>
<protein>
    <submittedName>
        <fullName evidence="11">DNA polymerase III subunit beta</fullName>
    </submittedName>
</protein>
<feature type="domain" description="DNA polymerase III beta sliding clamp central" evidence="10">
    <location>
        <begin position="127"/>
        <end position="214"/>
    </location>
</feature>
<keyword evidence="6" id="KW-0235">DNA replication</keyword>
<evidence type="ECO:0000313" key="11">
    <source>
        <dbReference type="EMBL" id="PJE70182.1"/>
    </source>
</evidence>
<dbReference type="GO" id="GO:0009360">
    <property type="term" value="C:DNA polymerase III complex"/>
    <property type="evidence" value="ECO:0007669"/>
    <property type="project" value="InterPro"/>
</dbReference>
<dbReference type="SUPFAM" id="SSF55979">
    <property type="entry name" value="DNA clamp"/>
    <property type="match status" value="2"/>
</dbReference>
<gene>
    <name evidence="11" type="primary">dnaN</name>
    <name evidence="11" type="ORF">COU97_01135</name>
</gene>
<keyword evidence="7" id="KW-0239">DNA-directed DNA polymerase</keyword>
<dbReference type="InterPro" id="IPR022637">
    <property type="entry name" value="DNA_polIII_beta_cen"/>
</dbReference>
<name>A0A2M8L7I2_9BACT</name>
<evidence type="ECO:0000256" key="2">
    <source>
        <dbReference type="ARBA" id="ARBA00010752"/>
    </source>
</evidence>
<evidence type="ECO:0000256" key="4">
    <source>
        <dbReference type="ARBA" id="ARBA00022679"/>
    </source>
</evidence>
<keyword evidence="5" id="KW-0548">Nucleotidyltransferase</keyword>
<keyword evidence="4" id="KW-0808">Transferase</keyword>
<comment type="subcellular location">
    <subcellularLocation>
        <location evidence="1">Cytoplasm</location>
    </subcellularLocation>
</comment>
<dbReference type="Proteomes" id="UP000231579">
    <property type="component" value="Unassembled WGS sequence"/>
</dbReference>
<evidence type="ECO:0000256" key="3">
    <source>
        <dbReference type="ARBA" id="ARBA00022490"/>
    </source>
</evidence>
<reference evidence="12" key="1">
    <citation type="submission" date="2017-09" db="EMBL/GenBank/DDBJ databases">
        <title>Depth-based differentiation of microbial function through sediment-hosted aquifers and enrichment of novel symbionts in the deep terrestrial subsurface.</title>
        <authorList>
            <person name="Probst A.J."/>
            <person name="Ladd B."/>
            <person name="Jarett J.K."/>
            <person name="Geller-Mcgrath D.E."/>
            <person name="Sieber C.M.K."/>
            <person name="Emerson J.B."/>
            <person name="Anantharaman K."/>
            <person name="Thomas B.C."/>
            <person name="Malmstrom R."/>
            <person name="Stieglmeier M."/>
            <person name="Klingl A."/>
            <person name="Woyke T."/>
            <person name="Ryan C.M."/>
            <person name="Banfield J.F."/>
        </authorList>
    </citation>
    <scope>NUCLEOTIDE SEQUENCE [LARGE SCALE GENOMIC DNA]</scope>
</reference>
<dbReference type="InterPro" id="IPR046938">
    <property type="entry name" value="DNA_clamp_sf"/>
</dbReference>
<dbReference type="GO" id="GO:0003887">
    <property type="term" value="F:DNA-directed DNA polymerase activity"/>
    <property type="evidence" value="ECO:0007669"/>
    <property type="project" value="UniProtKB-KW"/>
</dbReference>
<dbReference type="EMBL" id="PFEM01000016">
    <property type="protein sequence ID" value="PJE70182.1"/>
    <property type="molecule type" value="Genomic_DNA"/>
</dbReference>
<evidence type="ECO:0000256" key="5">
    <source>
        <dbReference type="ARBA" id="ARBA00022695"/>
    </source>
</evidence>
<feature type="non-terminal residue" evidence="11">
    <location>
        <position position="219"/>
    </location>
</feature>
<dbReference type="Pfam" id="PF02767">
    <property type="entry name" value="DNA_pol3_beta_2"/>
    <property type="match status" value="1"/>
</dbReference>
<dbReference type="InterPro" id="IPR001001">
    <property type="entry name" value="DNA_polIII_beta"/>
</dbReference>
<evidence type="ECO:0000256" key="1">
    <source>
        <dbReference type="ARBA" id="ARBA00004496"/>
    </source>
</evidence>
<keyword evidence="8" id="KW-0238">DNA-binding</keyword>
<dbReference type="AlphaFoldDB" id="A0A2M8L7I2"/>
<evidence type="ECO:0000313" key="12">
    <source>
        <dbReference type="Proteomes" id="UP000231579"/>
    </source>
</evidence>
<proteinExistence type="inferred from homology"/>
<dbReference type="PANTHER" id="PTHR30478">
    <property type="entry name" value="DNA POLYMERASE III SUBUNIT BETA"/>
    <property type="match status" value="1"/>
</dbReference>
<dbReference type="Gene3D" id="3.70.10.10">
    <property type="match status" value="1"/>
</dbReference>
<evidence type="ECO:0000256" key="6">
    <source>
        <dbReference type="ARBA" id="ARBA00022705"/>
    </source>
</evidence>